<dbReference type="RefSeq" id="WP_061949290.1">
    <property type="nucleotide sequence ID" value="NZ_LTAO01000023.1"/>
</dbReference>
<dbReference type="Proteomes" id="UP000075806">
    <property type="component" value="Unassembled WGS sequence"/>
</dbReference>
<gene>
    <name evidence="2" type="ORF">AZF04_08205</name>
</gene>
<comment type="caution">
    <text evidence="2">The sequence shown here is derived from an EMBL/GenBank/DDBJ whole genome shotgun (WGS) entry which is preliminary data.</text>
</comment>
<feature type="transmembrane region" description="Helical" evidence="1">
    <location>
        <begin position="145"/>
        <end position="170"/>
    </location>
</feature>
<keyword evidence="3" id="KW-1185">Reference proteome</keyword>
<evidence type="ECO:0000256" key="1">
    <source>
        <dbReference type="SAM" id="Phobius"/>
    </source>
</evidence>
<evidence type="ECO:0008006" key="4">
    <source>
        <dbReference type="Google" id="ProtNLM"/>
    </source>
</evidence>
<dbReference type="InterPro" id="IPR006938">
    <property type="entry name" value="DUF624"/>
</dbReference>
<protein>
    <recommendedName>
        <fullName evidence="4">DUF624 domain-containing protein</fullName>
    </recommendedName>
</protein>
<accession>A0A161Q1V5</accession>
<evidence type="ECO:0000313" key="3">
    <source>
        <dbReference type="Proteomes" id="UP000075806"/>
    </source>
</evidence>
<feature type="transmembrane region" description="Helical" evidence="1">
    <location>
        <begin position="109"/>
        <end position="133"/>
    </location>
</feature>
<name>A0A161Q1V5_9BACI</name>
<feature type="transmembrane region" description="Helical" evidence="1">
    <location>
        <begin position="20"/>
        <end position="41"/>
    </location>
</feature>
<sequence length="218" mass="25506">MNIFSLDSKLYKLTVWMMRLAYVNVLWLFFSLLGLVILGFFPSTISMFTIVRHWIKGKEDFPIWSTFWKSYKQSFLKVNLWAPIIVGIGYILYRNLIFFVEMNNQVGGLLFYLSIALAIFYLLFVAFLIPVYVHFDIKGLEIFKYSFIISVSYPIQSFYIVLTSVVIIYLSSVFPAVAPFFSGSILSLLVMRFAYVVFMKIESKNRKQSKQEISLNNR</sequence>
<dbReference type="EMBL" id="LTAO01000023">
    <property type="protein sequence ID" value="KYG29493.1"/>
    <property type="molecule type" value="Genomic_DNA"/>
</dbReference>
<keyword evidence="1" id="KW-0812">Transmembrane</keyword>
<keyword evidence="1" id="KW-0472">Membrane</keyword>
<dbReference type="Pfam" id="PF04854">
    <property type="entry name" value="DUF624"/>
    <property type="match status" value="1"/>
</dbReference>
<reference evidence="2" key="1">
    <citation type="submission" date="2016-02" db="EMBL/GenBank/DDBJ databases">
        <title>Genome sequence of Bacillus trypoxylicola KCTC 13244(T).</title>
        <authorList>
            <person name="Jeong H."/>
            <person name="Park S.-H."/>
            <person name="Choi S.-K."/>
        </authorList>
    </citation>
    <scope>NUCLEOTIDE SEQUENCE [LARGE SCALE GENOMIC DNA]</scope>
    <source>
        <strain evidence="2">KCTC 13244</strain>
    </source>
</reference>
<dbReference type="OrthoDB" id="2182676at2"/>
<proteinExistence type="predicted"/>
<feature type="transmembrane region" description="Helical" evidence="1">
    <location>
        <begin position="78"/>
        <end position="97"/>
    </location>
</feature>
<dbReference type="STRING" id="519424.AZF04_08205"/>
<evidence type="ECO:0000313" key="2">
    <source>
        <dbReference type="EMBL" id="KYG29493.1"/>
    </source>
</evidence>
<keyword evidence="1" id="KW-1133">Transmembrane helix</keyword>
<dbReference type="AlphaFoldDB" id="A0A161Q1V5"/>
<feature type="transmembrane region" description="Helical" evidence="1">
    <location>
        <begin position="176"/>
        <end position="198"/>
    </location>
</feature>
<organism evidence="2 3">
    <name type="scientific">Alkalihalobacillus trypoxylicola</name>
    <dbReference type="NCBI Taxonomy" id="519424"/>
    <lineage>
        <taxon>Bacteria</taxon>
        <taxon>Bacillati</taxon>
        <taxon>Bacillota</taxon>
        <taxon>Bacilli</taxon>
        <taxon>Bacillales</taxon>
        <taxon>Bacillaceae</taxon>
        <taxon>Alkalihalobacillus</taxon>
    </lineage>
</organism>